<protein>
    <submittedName>
        <fullName evidence="2">Uncharacterized protein</fullName>
    </submittedName>
</protein>
<evidence type="ECO:0000313" key="2">
    <source>
        <dbReference type="EMBL" id="KXU37073.1"/>
    </source>
</evidence>
<dbReference type="Proteomes" id="UP000070058">
    <property type="component" value="Unassembled WGS sequence"/>
</dbReference>
<reference evidence="3" key="1">
    <citation type="submission" date="2016-02" db="EMBL/GenBank/DDBJ databases">
        <authorList>
            <person name="Sanders J.G."/>
            <person name="Lin J.Y."/>
            <person name="Wertz J.T."/>
            <person name="Russell J.A."/>
            <person name="Moreau C.S."/>
            <person name="Powell S."/>
        </authorList>
    </citation>
    <scope>NUCLEOTIDE SEQUENCE [LARGE SCALE GENOMIC DNA]</scope>
    <source>
        <strain evidence="3">CAG34</strain>
    </source>
</reference>
<accession>A0A139SRA9</accession>
<evidence type="ECO:0000256" key="1">
    <source>
        <dbReference type="SAM" id="MobiDB-lite"/>
    </source>
</evidence>
<name>A0A139SRA9_9BACT</name>
<sequence>MLGRAGKRPPAIGRPQQGVIGQPPLRLGPALCDREKIGGSIEAKRVELPELNAVAPFGRVLEFQGHALVRLFLGNEVKAAQRIKVGRIVPEQGNRPRAHVEDQAGATPHQPLNAWGIGITIEVTRSIRRRIGRCGRDLSAIASSRFLPGNCPAHQAANANGKSQRSKVLQL</sequence>
<dbReference type="AlphaFoldDB" id="A0A139SRA9"/>
<keyword evidence="3" id="KW-1185">Reference proteome</keyword>
<organism evidence="2 3">
    <name type="scientific">Cephaloticoccus primus</name>
    <dbReference type="NCBI Taxonomy" id="1548207"/>
    <lineage>
        <taxon>Bacteria</taxon>
        <taxon>Pseudomonadati</taxon>
        <taxon>Verrucomicrobiota</taxon>
        <taxon>Opitutia</taxon>
        <taxon>Opitutales</taxon>
        <taxon>Opitutaceae</taxon>
        <taxon>Cephaloticoccus</taxon>
    </lineage>
</organism>
<dbReference type="EMBL" id="LSZQ01000024">
    <property type="protein sequence ID" value="KXU37073.1"/>
    <property type="molecule type" value="Genomic_DNA"/>
</dbReference>
<evidence type="ECO:0000313" key="3">
    <source>
        <dbReference type="Proteomes" id="UP000070058"/>
    </source>
</evidence>
<dbReference type="STRING" id="1548207.AXK11_02970"/>
<comment type="caution">
    <text evidence="2">The sequence shown here is derived from an EMBL/GenBank/DDBJ whole genome shotgun (WGS) entry which is preliminary data.</text>
</comment>
<proteinExistence type="predicted"/>
<gene>
    <name evidence="2" type="ORF">AXK11_02970</name>
</gene>
<feature type="region of interest" description="Disordered" evidence="1">
    <location>
        <begin position="1"/>
        <end position="26"/>
    </location>
</feature>